<dbReference type="InterPro" id="IPR024079">
    <property type="entry name" value="MetalloPept_cat_dom_sf"/>
</dbReference>
<evidence type="ECO:0000313" key="3">
    <source>
        <dbReference type="EMBL" id="TXK03832.1"/>
    </source>
</evidence>
<accession>A0A418N994</accession>
<evidence type="ECO:0000313" key="4">
    <source>
        <dbReference type="Proteomes" id="UP000284189"/>
    </source>
</evidence>
<keyword evidence="1" id="KW-1133">Transmembrane helix</keyword>
<dbReference type="GO" id="GO:0008237">
    <property type="term" value="F:metallopeptidase activity"/>
    <property type="evidence" value="ECO:0007669"/>
    <property type="project" value="InterPro"/>
</dbReference>
<dbReference type="RefSeq" id="WP_119639442.1">
    <property type="nucleotide sequence ID" value="NZ_QXFJ01000015.1"/>
</dbReference>
<dbReference type="PANTHER" id="PTHR30164:SF2">
    <property type="entry name" value="PROTEIN MTFA"/>
    <property type="match status" value="1"/>
</dbReference>
<reference evidence="2 4" key="1">
    <citation type="submission" date="2018-08" db="EMBL/GenBank/DDBJ databases">
        <title>Proposal of Muricauda 72 sp.nov. and Muricauda NH166 sp.nov., isolated from seawater.</title>
        <authorList>
            <person name="Cheng H."/>
            <person name="Wu Y.-H."/>
            <person name="Guo L.-L."/>
            <person name="Xu X.-W."/>
        </authorList>
    </citation>
    <scope>NUCLEOTIDE SEQUENCE [LARGE SCALE GENOMIC DNA]</scope>
    <source>
        <strain evidence="2 4">NH166</strain>
    </source>
</reference>
<dbReference type="EMBL" id="QXFJ01000015">
    <property type="protein sequence ID" value="RIV72062.1"/>
    <property type="molecule type" value="Genomic_DNA"/>
</dbReference>
<protein>
    <submittedName>
        <fullName evidence="3">Zinc-dependent peptidase</fullName>
    </submittedName>
</protein>
<evidence type="ECO:0000256" key="1">
    <source>
        <dbReference type="SAM" id="Phobius"/>
    </source>
</evidence>
<dbReference type="PANTHER" id="PTHR30164">
    <property type="entry name" value="MTFA PEPTIDASE"/>
    <property type="match status" value="1"/>
</dbReference>
<sequence>MQQISEADKQLAAIILMCGLFFVLAKAIYENVAKERLTLFNLLHPVKKITAKERQFISQFLQPFHILNPDQRRKFLERFAWFKSKKPFIFYGNIENKEEIKAYVTASAVLLTLGMNNYRFEKSIVRVIIYPSKYYSKISRRHHIGEYNPRLRTLVFSAEGLKDGFGIPNDNVNLGVHEVAHALMIETLRKPSFEAKSFQVGLAKIKELFESDAFSERLSQSTYFREYGQTNFVEFFAVITENFVETPQMFRQDFPELYEIVRRMYNFDLNDTSWNLRS</sequence>
<comment type="caution">
    <text evidence="2">The sequence shown here is derived from an EMBL/GenBank/DDBJ whole genome shotgun (WGS) entry which is preliminary data.</text>
</comment>
<dbReference type="GO" id="GO:0004177">
    <property type="term" value="F:aminopeptidase activity"/>
    <property type="evidence" value="ECO:0007669"/>
    <property type="project" value="TreeGrafter"/>
</dbReference>
<dbReference type="SUPFAM" id="SSF55486">
    <property type="entry name" value="Metalloproteases ('zincins'), catalytic domain"/>
    <property type="match status" value="1"/>
</dbReference>
<keyword evidence="1" id="KW-0812">Transmembrane</keyword>
<dbReference type="OrthoDB" id="9786424at2"/>
<evidence type="ECO:0000313" key="2">
    <source>
        <dbReference type="EMBL" id="RIV72062.1"/>
    </source>
</evidence>
<keyword evidence="5" id="KW-1185">Reference proteome</keyword>
<keyword evidence="1" id="KW-0472">Membrane</keyword>
<dbReference type="Proteomes" id="UP000284189">
    <property type="component" value="Unassembled WGS sequence"/>
</dbReference>
<feature type="transmembrane region" description="Helical" evidence="1">
    <location>
        <begin position="12"/>
        <end position="29"/>
    </location>
</feature>
<gene>
    <name evidence="2" type="ORF">D2U88_06295</name>
    <name evidence="3" type="ORF">FQ019_06255</name>
</gene>
<dbReference type="GO" id="GO:0005829">
    <property type="term" value="C:cytosol"/>
    <property type="evidence" value="ECO:0007669"/>
    <property type="project" value="TreeGrafter"/>
</dbReference>
<organism evidence="2 4">
    <name type="scientific">Flagellimonas aequoris</name>
    <dbReference type="NCBI Taxonomy" id="2306997"/>
    <lineage>
        <taxon>Bacteria</taxon>
        <taxon>Pseudomonadati</taxon>
        <taxon>Bacteroidota</taxon>
        <taxon>Flavobacteriia</taxon>
        <taxon>Flavobacteriales</taxon>
        <taxon>Flavobacteriaceae</taxon>
        <taxon>Flagellimonas</taxon>
    </lineage>
</organism>
<dbReference type="Proteomes" id="UP000321528">
    <property type="component" value="Unassembled WGS sequence"/>
</dbReference>
<dbReference type="InterPro" id="IPR010384">
    <property type="entry name" value="MtfA_fam"/>
</dbReference>
<dbReference type="CDD" id="cd20170">
    <property type="entry name" value="Peptidase_M90-like"/>
    <property type="match status" value="1"/>
</dbReference>
<dbReference type="AlphaFoldDB" id="A0A418N994"/>
<dbReference type="EMBL" id="VNWL01000014">
    <property type="protein sequence ID" value="TXK03832.1"/>
    <property type="molecule type" value="Genomic_DNA"/>
</dbReference>
<reference evidence="3 5" key="2">
    <citation type="submission" date="2019-07" db="EMBL/GenBank/DDBJ databases">
        <title>Draft genome of two Muricauda strains isolated from deep sea.</title>
        <authorList>
            <person name="Sun C."/>
        </authorList>
    </citation>
    <scope>NUCLEOTIDE SEQUENCE [LARGE SCALE GENOMIC DNA]</scope>
    <source>
        <strain evidence="3 5">NH166</strain>
    </source>
</reference>
<name>A0A418N994_9FLAO</name>
<proteinExistence type="predicted"/>
<dbReference type="Pfam" id="PF06167">
    <property type="entry name" value="Peptidase_M90"/>
    <property type="match status" value="1"/>
</dbReference>
<evidence type="ECO:0000313" key="5">
    <source>
        <dbReference type="Proteomes" id="UP000321528"/>
    </source>
</evidence>
<dbReference type="Gene3D" id="3.40.390.10">
    <property type="entry name" value="Collagenase (Catalytic Domain)"/>
    <property type="match status" value="1"/>
</dbReference>